<dbReference type="STRING" id="1464122.SAMN05421737_10832"/>
<dbReference type="Pfam" id="PF13524">
    <property type="entry name" value="Glyco_trans_1_2"/>
    <property type="match status" value="1"/>
</dbReference>
<name>A0A1G6L7J6_9BACI</name>
<keyword evidence="2" id="KW-0808">Transferase</keyword>
<protein>
    <submittedName>
        <fullName evidence="2">Glycosyl transferases group 1</fullName>
    </submittedName>
</protein>
<evidence type="ECO:0000313" key="2">
    <source>
        <dbReference type="EMBL" id="SDC39322.1"/>
    </source>
</evidence>
<organism evidence="2 3">
    <name type="scientific">Shouchella lonarensis</name>
    <dbReference type="NCBI Taxonomy" id="1464122"/>
    <lineage>
        <taxon>Bacteria</taxon>
        <taxon>Bacillati</taxon>
        <taxon>Bacillota</taxon>
        <taxon>Bacilli</taxon>
        <taxon>Bacillales</taxon>
        <taxon>Bacillaceae</taxon>
        <taxon>Shouchella</taxon>
    </lineage>
</organism>
<dbReference type="AlphaFoldDB" id="A0A1G6L7J6"/>
<feature type="domain" description="Spore protein YkvP/CgeB glycosyl transferase-like" evidence="1">
    <location>
        <begin position="194"/>
        <end position="301"/>
    </location>
</feature>
<dbReference type="GO" id="GO:0016740">
    <property type="term" value="F:transferase activity"/>
    <property type="evidence" value="ECO:0007669"/>
    <property type="project" value="UniProtKB-KW"/>
</dbReference>
<dbReference type="OrthoDB" id="5121913at2"/>
<dbReference type="RefSeq" id="WP_090776045.1">
    <property type="nucleotide sequence ID" value="NZ_FMYM01000008.1"/>
</dbReference>
<accession>A0A1G6L7J6</accession>
<evidence type="ECO:0000313" key="3">
    <source>
        <dbReference type="Proteomes" id="UP000242662"/>
    </source>
</evidence>
<gene>
    <name evidence="2" type="ORF">SAMN05421737_10832</name>
</gene>
<evidence type="ECO:0000259" key="1">
    <source>
        <dbReference type="Pfam" id="PF13524"/>
    </source>
</evidence>
<reference evidence="3" key="1">
    <citation type="submission" date="2016-09" db="EMBL/GenBank/DDBJ databases">
        <authorList>
            <person name="Varghese N."/>
            <person name="Submissions S."/>
        </authorList>
    </citation>
    <scope>NUCLEOTIDE SEQUENCE [LARGE SCALE GENOMIC DNA]</scope>
    <source>
        <strain evidence="3">25nlg</strain>
    </source>
</reference>
<sequence length="315" mass="37415">MEKIKFLYIGRNLERPMVLGLGYFFNEIKKMTDFHASYSSGSIENILAQIDFKPDFIYLHEYMAKRRYDPSVTGVKKISIPCAALFSDIHLCKEERKKAVKEEEIKYVFTYYRDKFLQWYPELTDQMIWMPPEVNTDIFKDYGAEKDIDFLMTGNTHPKFYPLRAKMLETFKGRDGFFERPHPTYERMYAAPHQCVLGERYAMEINRAKMAFTCDSIYQYPVLKYYEICACNTLLLAPCSKEIRDLGFIPGEHFVEVDENDFEEKAYYYLNNEEERKRIALNGMEMVHRKHATTVRAVQFIKKVEEIIAKERSEM</sequence>
<keyword evidence="3" id="KW-1185">Reference proteome</keyword>
<proteinExistence type="predicted"/>
<dbReference type="Proteomes" id="UP000242662">
    <property type="component" value="Unassembled WGS sequence"/>
</dbReference>
<dbReference type="InterPro" id="IPR055259">
    <property type="entry name" value="YkvP/CgeB_Glyco_trans-like"/>
</dbReference>
<dbReference type="EMBL" id="FMYM01000008">
    <property type="protein sequence ID" value="SDC39322.1"/>
    <property type="molecule type" value="Genomic_DNA"/>
</dbReference>